<reference evidence="10 11" key="1">
    <citation type="submission" date="2017-04" db="EMBL/GenBank/DDBJ databases">
        <title>Comparative genome analysis of Subtercola boreus.</title>
        <authorList>
            <person name="Cho Y.-J."/>
            <person name="Cho A."/>
            <person name="Kim O.-S."/>
            <person name="Lee J.-I."/>
        </authorList>
    </citation>
    <scope>NUCLEOTIDE SEQUENCE [LARGE SCALE GENOMIC DNA]</scope>
    <source>
        <strain evidence="10 11">K300</strain>
    </source>
</reference>
<dbReference type="InterPro" id="IPR023753">
    <property type="entry name" value="FAD/NAD-binding_dom"/>
</dbReference>
<name>A0A3E0VLA3_9MICO</name>
<dbReference type="AlphaFoldDB" id="A0A3E0VLA3"/>
<dbReference type="PANTHER" id="PTHR48467">
    <property type="entry name" value="GLUTAMATE SYNTHASE 1 [NADH], CHLOROPLASTIC-LIKE"/>
    <property type="match status" value="1"/>
</dbReference>
<feature type="region of interest" description="Disordered" evidence="8">
    <location>
        <begin position="351"/>
        <end position="375"/>
    </location>
</feature>
<comment type="caution">
    <text evidence="10">The sequence shown here is derived from an EMBL/GenBank/DDBJ whole genome shotgun (WGS) entry which is preliminary data.</text>
</comment>
<gene>
    <name evidence="10" type="ORF">B7R54_17175</name>
</gene>
<dbReference type="Gene3D" id="3.50.50.60">
    <property type="entry name" value="FAD/NAD(P)-binding domain"/>
    <property type="match status" value="1"/>
</dbReference>
<comment type="catalytic activity">
    <reaction evidence="7">
        <text>2 reduced [2Fe-2S]-[ferredoxin] + NADP(+) + H(+) = 2 oxidized [2Fe-2S]-[ferredoxin] + NADPH</text>
        <dbReference type="Rhea" id="RHEA:20125"/>
        <dbReference type="Rhea" id="RHEA-COMP:10000"/>
        <dbReference type="Rhea" id="RHEA-COMP:10001"/>
        <dbReference type="ChEBI" id="CHEBI:15378"/>
        <dbReference type="ChEBI" id="CHEBI:33737"/>
        <dbReference type="ChEBI" id="CHEBI:33738"/>
        <dbReference type="ChEBI" id="CHEBI:57783"/>
        <dbReference type="ChEBI" id="CHEBI:58349"/>
        <dbReference type="EC" id="1.18.1.2"/>
    </reaction>
</comment>
<organism evidence="10 11">
    <name type="scientific">Subtercola boreus</name>
    <dbReference type="NCBI Taxonomy" id="120213"/>
    <lineage>
        <taxon>Bacteria</taxon>
        <taxon>Bacillati</taxon>
        <taxon>Actinomycetota</taxon>
        <taxon>Actinomycetes</taxon>
        <taxon>Micrococcales</taxon>
        <taxon>Microbacteriaceae</taxon>
        <taxon>Subtercola</taxon>
    </lineage>
</organism>
<keyword evidence="6" id="KW-0560">Oxidoreductase</keyword>
<evidence type="ECO:0000256" key="6">
    <source>
        <dbReference type="ARBA" id="ARBA00023002"/>
    </source>
</evidence>
<keyword evidence="3" id="KW-0285">Flavoprotein</keyword>
<evidence type="ECO:0000256" key="8">
    <source>
        <dbReference type="SAM" id="MobiDB-lite"/>
    </source>
</evidence>
<dbReference type="InterPro" id="IPR036188">
    <property type="entry name" value="FAD/NAD-bd_sf"/>
</dbReference>
<evidence type="ECO:0000256" key="1">
    <source>
        <dbReference type="ARBA" id="ARBA00001974"/>
    </source>
</evidence>
<keyword evidence="11" id="KW-1185">Reference proteome</keyword>
<dbReference type="Proteomes" id="UP000256486">
    <property type="component" value="Unassembled WGS sequence"/>
</dbReference>
<sequence length="527" mass="54653">MRHEVGLRGDARSARELGLFDAASEVAVHLPPRGERGIGFDDEAGHDPIVSTSRQLCLKDVCDPVQPAANPGPRDPGRSVWLLVFERVRLPPARRVRTRHRHRQRSQTKETPAVNETAAPPEVLRVAIVGAGPAGCYTAGFLRKRWPQAAITVFDRHDAPYGLIRYGVAPDHLGTKAIAKQFDRLFARDGVTFAGNTDIGTDVSLDQLRADNDVVVLATGLWADRVIETFHTAPGTGAAAPLAGVYGSGRLTRLINGHPSESVEGLTIGRRTVIVGNGNVAADLVRLMLTPADVLASHGVAADVIHALTAGPLEHIDVVGRSPVGAAKFDVAMIRELGRLADVRFTSDAAPDAGAPDAGAPDAGAPDAAAPDAADADGKAAAIRELVAGSPEAAGRTVAFHFGWTPDRVTGDGRVSAVTFTATGAAGGAGTAGTAAGSASLELPADSVCTAVGFTETDGAHISRASVASPRADPDRGRLDDGLYAVGWFRRGPVGTIPANRADARSVADAIIADLEASFIPTPTSLT</sequence>
<dbReference type="Gene3D" id="3.40.50.720">
    <property type="entry name" value="NAD(P)-binding Rossmann-like Domain"/>
    <property type="match status" value="1"/>
</dbReference>
<proteinExistence type="predicted"/>
<keyword evidence="4" id="KW-0274">FAD</keyword>
<dbReference type="OrthoDB" id="502624at2"/>
<evidence type="ECO:0000256" key="3">
    <source>
        <dbReference type="ARBA" id="ARBA00022630"/>
    </source>
</evidence>
<dbReference type="PANTHER" id="PTHR48467:SF1">
    <property type="entry name" value="GLUTAMATE SYNTHASE 1 [NADH], CHLOROPLASTIC-LIKE"/>
    <property type="match status" value="1"/>
</dbReference>
<feature type="compositionally biased region" description="Basic residues" evidence="8">
    <location>
        <begin position="95"/>
        <end position="106"/>
    </location>
</feature>
<evidence type="ECO:0000313" key="11">
    <source>
        <dbReference type="Proteomes" id="UP000256486"/>
    </source>
</evidence>
<accession>A0A3E0VLA3</accession>
<dbReference type="GO" id="GO:0004324">
    <property type="term" value="F:ferredoxin-NADP+ reductase activity"/>
    <property type="evidence" value="ECO:0007669"/>
    <property type="project" value="UniProtKB-EC"/>
</dbReference>
<feature type="region of interest" description="Disordered" evidence="8">
    <location>
        <begin position="95"/>
        <end position="117"/>
    </location>
</feature>
<dbReference type="EMBL" id="NBWZ01000001">
    <property type="protein sequence ID" value="RFA10742.1"/>
    <property type="molecule type" value="Genomic_DNA"/>
</dbReference>
<dbReference type="InterPro" id="IPR055275">
    <property type="entry name" value="Ferredox_Rdtase"/>
</dbReference>
<evidence type="ECO:0000256" key="2">
    <source>
        <dbReference type="ARBA" id="ARBA00013223"/>
    </source>
</evidence>
<evidence type="ECO:0000313" key="10">
    <source>
        <dbReference type="EMBL" id="RFA10742.1"/>
    </source>
</evidence>
<keyword evidence="5" id="KW-0521">NADP</keyword>
<evidence type="ECO:0000259" key="9">
    <source>
        <dbReference type="Pfam" id="PF07992"/>
    </source>
</evidence>
<dbReference type="Pfam" id="PF07992">
    <property type="entry name" value="Pyr_redox_2"/>
    <property type="match status" value="1"/>
</dbReference>
<evidence type="ECO:0000256" key="4">
    <source>
        <dbReference type="ARBA" id="ARBA00022827"/>
    </source>
</evidence>
<comment type="cofactor">
    <cofactor evidence="1">
        <name>FAD</name>
        <dbReference type="ChEBI" id="CHEBI:57692"/>
    </cofactor>
</comment>
<protein>
    <recommendedName>
        <fullName evidence="2">ferredoxin--NADP(+) reductase</fullName>
        <ecNumber evidence="2">1.18.1.2</ecNumber>
    </recommendedName>
</protein>
<feature type="domain" description="FAD/NAD(P)-binding" evidence="9">
    <location>
        <begin position="125"/>
        <end position="287"/>
    </location>
</feature>
<evidence type="ECO:0000256" key="5">
    <source>
        <dbReference type="ARBA" id="ARBA00022857"/>
    </source>
</evidence>
<dbReference type="EC" id="1.18.1.2" evidence="2"/>
<dbReference type="SUPFAM" id="SSF51971">
    <property type="entry name" value="Nucleotide-binding domain"/>
    <property type="match status" value="1"/>
</dbReference>
<evidence type="ECO:0000256" key="7">
    <source>
        <dbReference type="ARBA" id="ARBA00047776"/>
    </source>
</evidence>
<dbReference type="PRINTS" id="PR00419">
    <property type="entry name" value="ADXRDTASE"/>
</dbReference>
<feature type="compositionally biased region" description="Low complexity" evidence="8">
    <location>
        <begin position="351"/>
        <end position="373"/>
    </location>
</feature>